<dbReference type="EMBL" id="OX459952">
    <property type="protein sequence ID" value="CAI9158294.1"/>
    <property type="molecule type" value="Genomic_DNA"/>
</dbReference>
<accession>A0ABN8YEY6</accession>
<sequence>MRSFLGLCLRAGRPGEKEGASRSSPRLALPDPCDLTSTPGHTPGPGSVPFTGTTTCEGAAADGSPPVPTPRRGGVQGSGGRSGGQGEGVVECSGRRGGAGHTGGRKTGRSGVHKWRGTQTVGRGGGWLGAPGTAGVRGGGEERRRGRAHWGGAGPAHCGGRVGGWGPQRFQNALEGGAEPKKTSARQLPPGRFRFRLVARLRPGLSRLGPLGFPLCTRTLSRRGVHDPEISSRDCEESRPRVARRGTPRRCPQLSAPRPPGSPWRVGASEGPPAVPAPGRMEGRGCSRGITQQAREGLGVLPGFISVASAP</sequence>
<feature type="compositionally biased region" description="Basic and acidic residues" evidence="1">
    <location>
        <begin position="224"/>
        <end position="240"/>
    </location>
</feature>
<evidence type="ECO:0000313" key="2">
    <source>
        <dbReference type="EMBL" id="CAI9158294.1"/>
    </source>
</evidence>
<evidence type="ECO:0000256" key="1">
    <source>
        <dbReference type="SAM" id="MobiDB-lite"/>
    </source>
</evidence>
<feature type="compositionally biased region" description="Gly residues" evidence="1">
    <location>
        <begin position="74"/>
        <end position="87"/>
    </location>
</feature>
<keyword evidence="3" id="KW-1185">Reference proteome</keyword>
<evidence type="ECO:0000313" key="3">
    <source>
        <dbReference type="Proteomes" id="UP001176941"/>
    </source>
</evidence>
<gene>
    <name evidence="2" type="ORF">MRATA1EN1_LOCUS7256</name>
</gene>
<feature type="region of interest" description="Disordered" evidence="1">
    <location>
        <begin position="1"/>
        <end position="155"/>
    </location>
</feature>
<dbReference type="Proteomes" id="UP001176941">
    <property type="component" value="Chromosome 16"/>
</dbReference>
<feature type="compositionally biased region" description="Basic residues" evidence="1">
    <location>
        <begin position="103"/>
        <end position="116"/>
    </location>
</feature>
<reference evidence="2" key="1">
    <citation type="submission" date="2023-04" db="EMBL/GenBank/DDBJ databases">
        <authorList>
            <consortium name="ELIXIR-Norway"/>
        </authorList>
    </citation>
    <scope>NUCLEOTIDE SEQUENCE [LARGE SCALE GENOMIC DNA]</scope>
</reference>
<name>A0ABN8YEY6_RANTA</name>
<feature type="region of interest" description="Disordered" evidence="1">
    <location>
        <begin position="224"/>
        <end position="286"/>
    </location>
</feature>
<proteinExistence type="predicted"/>
<organism evidence="2 3">
    <name type="scientific">Rangifer tarandus platyrhynchus</name>
    <name type="common">Svalbard reindeer</name>
    <dbReference type="NCBI Taxonomy" id="3082113"/>
    <lineage>
        <taxon>Eukaryota</taxon>
        <taxon>Metazoa</taxon>
        <taxon>Chordata</taxon>
        <taxon>Craniata</taxon>
        <taxon>Vertebrata</taxon>
        <taxon>Euteleostomi</taxon>
        <taxon>Mammalia</taxon>
        <taxon>Eutheria</taxon>
        <taxon>Laurasiatheria</taxon>
        <taxon>Artiodactyla</taxon>
        <taxon>Ruminantia</taxon>
        <taxon>Pecora</taxon>
        <taxon>Cervidae</taxon>
        <taxon>Odocoileinae</taxon>
        <taxon>Rangifer</taxon>
    </lineage>
</organism>
<protein>
    <submittedName>
        <fullName evidence="2">Uncharacterized protein</fullName>
    </submittedName>
</protein>